<comment type="caution">
    <text evidence="13">The sequence shown here is derived from an EMBL/GenBank/DDBJ whole genome shotgun (WGS) entry which is preliminary data.</text>
</comment>
<keyword evidence="5" id="KW-1003">Cell membrane</keyword>
<dbReference type="InterPro" id="IPR003849">
    <property type="entry name" value="Preprotein_translocase_YajC"/>
</dbReference>
<dbReference type="EMBL" id="JBHSJH010000001">
    <property type="protein sequence ID" value="MFC4891840.1"/>
    <property type="molecule type" value="Genomic_DNA"/>
</dbReference>
<evidence type="ECO:0000313" key="14">
    <source>
        <dbReference type="Proteomes" id="UP001595926"/>
    </source>
</evidence>
<gene>
    <name evidence="13" type="primary">yajC</name>
    <name evidence="13" type="ORF">ACFPDQ_02090</name>
</gene>
<evidence type="ECO:0000256" key="8">
    <source>
        <dbReference type="ARBA" id="ARBA00022989"/>
    </source>
</evidence>
<keyword evidence="9" id="KW-0811">Translocation</keyword>
<keyword evidence="12" id="KW-0732">Signal</keyword>
<evidence type="ECO:0000256" key="11">
    <source>
        <dbReference type="SAM" id="Phobius"/>
    </source>
</evidence>
<evidence type="ECO:0000256" key="10">
    <source>
        <dbReference type="ARBA" id="ARBA00023136"/>
    </source>
</evidence>
<dbReference type="Proteomes" id="UP001595926">
    <property type="component" value="Unassembled WGS sequence"/>
</dbReference>
<dbReference type="NCBIfam" id="TIGR00739">
    <property type="entry name" value="yajC"/>
    <property type="match status" value="1"/>
</dbReference>
<keyword evidence="7" id="KW-0653">Protein transport</keyword>
<evidence type="ECO:0000256" key="6">
    <source>
        <dbReference type="ARBA" id="ARBA00022692"/>
    </source>
</evidence>
<feature type="chain" id="PRO_5045849581" description="Sec translocon accessory complex subunit YajC" evidence="12">
    <location>
        <begin position="21"/>
        <end position="119"/>
    </location>
</feature>
<dbReference type="RefSeq" id="WP_119330432.1">
    <property type="nucleotide sequence ID" value="NZ_JBHSJH010000001.1"/>
</dbReference>
<evidence type="ECO:0000256" key="2">
    <source>
        <dbReference type="ARBA" id="ARBA00006742"/>
    </source>
</evidence>
<dbReference type="PANTHER" id="PTHR33909:SF1">
    <property type="entry name" value="SEC TRANSLOCON ACCESSORY COMPLEX SUBUNIT YAJC"/>
    <property type="match status" value="1"/>
</dbReference>
<comment type="subcellular location">
    <subcellularLocation>
        <location evidence="1">Cell membrane</location>
        <topology evidence="1">Single-pass membrane protein</topology>
    </subcellularLocation>
</comment>
<proteinExistence type="inferred from homology"/>
<evidence type="ECO:0000256" key="7">
    <source>
        <dbReference type="ARBA" id="ARBA00022927"/>
    </source>
</evidence>
<evidence type="ECO:0000256" key="5">
    <source>
        <dbReference type="ARBA" id="ARBA00022475"/>
    </source>
</evidence>
<accession>A0ABV9T9P7</accession>
<evidence type="ECO:0000313" key="13">
    <source>
        <dbReference type="EMBL" id="MFC4891840.1"/>
    </source>
</evidence>
<sequence>MKKIILSLAAITLFSSTSFAADAAGSQAGSPIASILMLVVFFAIFWFLLIRPQQKKNKELRKMLSELTKGDEVLTSGGIVGRIVKLGDTFVDLEIADNLTVKVQRNAIGNVLPKGTLKA</sequence>
<dbReference type="SMART" id="SM01323">
    <property type="entry name" value="YajC"/>
    <property type="match status" value="1"/>
</dbReference>
<keyword evidence="14" id="KW-1185">Reference proteome</keyword>
<evidence type="ECO:0000256" key="1">
    <source>
        <dbReference type="ARBA" id="ARBA00004162"/>
    </source>
</evidence>
<feature type="signal peptide" evidence="12">
    <location>
        <begin position="1"/>
        <end position="20"/>
    </location>
</feature>
<dbReference type="PRINTS" id="PR01853">
    <property type="entry name" value="YAJCTRNLCASE"/>
</dbReference>
<comment type="similarity">
    <text evidence="2">Belongs to the YajC family.</text>
</comment>
<evidence type="ECO:0000256" key="9">
    <source>
        <dbReference type="ARBA" id="ARBA00023010"/>
    </source>
</evidence>
<dbReference type="Pfam" id="PF02699">
    <property type="entry name" value="YajC"/>
    <property type="match status" value="1"/>
</dbReference>
<protein>
    <recommendedName>
        <fullName evidence="3">Sec translocon accessory complex subunit YajC</fullName>
    </recommendedName>
</protein>
<keyword evidence="10 11" id="KW-0472">Membrane</keyword>
<dbReference type="PANTHER" id="PTHR33909">
    <property type="entry name" value="SEC TRANSLOCON ACCESSORY COMPLEX SUBUNIT YAJC"/>
    <property type="match status" value="1"/>
</dbReference>
<keyword evidence="6 11" id="KW-0812">Transmembrane</keyword>
<name>A0ABV9T9P7_9GAMM</name>
<evidence type="ECO:0000256" key="3">
    <source>
        <dbReference type="ARBA" id="ARBA00014962"/>
    </source>
</evidence>
<feature type="transmembrane region" description="Helical" evidence="11">
    <location>
        <begin position="30"/>
        <end position="50"/>
    </location>
</feature>
<keyword evidence="4" id="KW-0813">Transport</keyword>
<organism evidence="13 14">
    <name type="scientific">Pseudofrancisella aestuarii</name>
    <dbReference type="NCBI Taxonomy" id="2670347"/>
    <lineage>
        <taxon>Bacteria</taxon>
        <taxon>Pseudomonadati</taxon>
        <taxon>Pseudomonadota</taxon>
        <taxon>Gammaproteobacteria</taxon>
        <taxon>Thiotrichales</taxon>
        <taxon>Francisellaceae</taxon>
        <taxon>Pseudofrancisella</taxon>
    </lineage>
</organism>
<reference evidence="14" key="1">
    <citation type="journal article" date="2019" name="Int. J. Syst. Evol. Microbiol.">
        <title>The Global Catalogue of Microorganisms (GCM) 10K type strain sequencing project: providing services to taxonomists for standard genome sequencing and annotation.</title>
        <authorList>
            <consortium name="The Broad Institute Genomics Platform"/>
            <consortium name="The Broad Institute Genome Sequencing Center for Infectious Disease"/>
            <person name="Wu L."/>
            <person name="Ma J."/>
        </authorList>
    </citation>
    <scope>NUCLEOTIDE SEQUENCE [LARGE SCALE GENOMIC DNA]</scope>
    <source>
        <strain evidence="14">CGMCC 1.13718</strain>
    </source>
</reference>
<evidence type="ECO:0000256" key="12">
    <source>
        <dbReference type="SAM" id="SignalP"/>
    </source>
</evidence>
<keyword evidence="8 11" id="KW-1133">Transmembrane helix</keyword>
<evidence type="ECO:0000256" key="4">
    <source>
        <dbReference type="ARBA" id="ARBA00022448"/>
    </source>
</evidence>